<dbReference type="Gene3D" id="2.40.33.20">
    <property type="entry name" value="PK beta-barrel domain-like"/>
    <property type="match status" value="1"/>
</dbReference>
<gene>
    <name evidence="3" type="ORF">E1261_01140</name>
</gene>
<organism evidence="3 4">
    <name type="scientific">Kribbella albertanoniae</name>
    <dbReference type="NCBI Taxonomy" id="1266829"/>
    <lineage>
        <taxon>Bacteria</taxon>
        <taxon>Bacillati</taxon>
        <taxon>Actinomycetota</taxon>
        <taxon>Actinomycetes</taxon>
        <taxon>Propionibacteriales</taxon>
        <taxon>Kribbellaceae</taxon>
        <taxon>Kribbella</taxon>
    </lineage>
</organism>
<protein>
    <submittedName>
        <fullName evidence="3">Molybdenum cofactor biosysynthesis protein</fullName>
    </submittedName>
</protein>
<dbReference type="InterPro" id="IPR005302">
    <property type="entry name" value="MoCF_Sase_C"/>
</dbReference>
<dbReference type="GO" id="GO:0030151">
    <property type="term" value="F:molybdenum ion binding"/>
    <property type="evidence" value="ECO:0007669"/>
    <property type="project" value="InterPro"/>
</dbReference>
<feature type="domain" description="MOSC" evidence="2">
    <location>
        <begin position="15"/>
        <end position="168"/>
    </location>
</feature>
<sequence>MASPVHSYDGNPQDGPLPDPRPVGRQSIEVRAGLGIVGDRYFGADVRRRTAVTLMDAASLDHVQEELHLTEPIDPLRTRRNITLRGYAMDRLAAGRGPGNDRRLGKQFSLDTGSGPVAFQALAPASPCAWMDVGLHPGAFQALRSRGGIRALPLSSGTVSIGAGQLQIFGS</sequence>
<name>A0A4R4QJL4_9ACTN</name>
<evidence type="ECO:0000259" key="2">
    <source>
        <dbReference type="PROSITE" id="PS51340"/>
    </source>
</evidence>
<accession>A0A4R4QJL4</accession>
<dbReference type="SUPFAM" id="SSF50800">
    <property type="entry name" value="PK beta-barrel domain-like"/>
    <property type="match status" value="1"/>
</dbReference>
<dbReference type="PROSITE" id="PS51340">
    <property type="entry name" value="MOSC"/>
    <property type="match status" value="1"/>
</dbReference>
<evidence type="ECO:0000313" key="3">
    <source>
        <dbReference type="EMBL" id="TDC35559.1"/>
    </source>
</evidence>
<dbReference type="OrthoDB" id="192945at2"/>
<evidence type="ECO:0000313" key="4">
    <source>
        <dbReference type="Proteomes" id="UP000295075"/>
    </source>
</evidence>
<dbReference type="Proteomes" id="UP000295075">
    <property type="component" value="Unassembled WGS sequence"/>
</dbReference>
<dbReference type="GO" id="GO:0003824">
    <property type="term" value="F:catalytic activity"/>
    <property type="evidence" value="ECO:0007669"/>
    <property type="project" value="InterPro"/>
</dbReference>
<comment type="caution">
    <text evidence="3">The sequence shown here is derived from an EMBL/GenBank/DDBJ whole genome shotgun (WGS) entry which is preliminary data.</text>
</comment>
<dbReference type="Pfam" id="PF03473">
    <property type="entry name" value="MOSC"/>
    <property type="match status" value="1"/>
</dbReference>
<proteinExistence type="predicted"/>
<evidence type="ECO:0000256" key="1">
    <source>
        <dbReference type="SAM" id="MobiDB-lite"/>
    </source>
</evidence>
<feature type="region of interest" description="Disordered" evidence="1">
    <location>
        <begin position="1"/>
        <end position="24"/>
    </location>
</feature>
<reference evidence="3 4" key="1">
    <citation type="submission" date="2019-03" db="EMBL/GenBank/DDBJ databases">
        <title>Draft genome sequences of novel Actinobacteria.</title>
        <authorList>
            <person name="Sahin N."/>
            <person name="Ay H."/>
            <person name="Saygin H."/>
        </authorList>
    </citation>
    <scope>NUCLEOTIDE SEQUENCE [LARGE SCALE GENOMIC DNA]</scope>
    <source>
        <strain evidence="3 4">JCM 30547</strain>
    </source>
</reference>
<keyword evidence="4" id="KW-1185">Reference proteome</keyword>
<dbReference type="InterPro" id="IPR011037">
    <property type="entry name" value="Pyrv_Knase-like_insert_dom_sf"/>
</dbReference>
<dbReference type="GO" id="GO:0030170">
    <property type="term" value="F:pyridoxal phosphate binding"/>
    <property type="evidence" value="ECO:0007669"/>
    <property type="project" value="InterPro"/>
</dbReference>
<dbReference type="AlphaFoldDB" id="A0A4R4QJL4"/>
<dbReference type="EMBL" id="SMKA01000002">
    <property type="protein sequence ID" value="TDC35559.1"/>
    <property type="molecule type" value="Genomic_DNA"/>
</dbReference>